<dbReference type="AlphaFoldDB" id="A0A6M4H6B8"/>
<evidence type="ECO:0000313" key="1">
    <source>
        <dbReference type="EMBL" id="QJR14203.1"/>
    </source>
</evidence>
<dbReference type="KEGG" id="upl:DSM104440_00996"/>
<keyword evidence="2" id="KW-1185">Reference proteome</keyword>
<dbReference type="InParanoid" id="A0A6M4H6B8"/>
<proteinExistence type="predicted"/>
<dbReference type="Gene3D" id="1.10.8.1060">
    <property type="entry name" value="Corynebacterium glutamicum thioredoxin-dependent arsenate reductase, N-terminal domain"/>
    <property type="match status" value="1"/>
</dbReference>
<accession>A0A6M4H6B8</accession>
<reference evidence="1 2" key="1">
    <citation type="submission" date="2020-04" db="EMBL/GenBank/DDBJ databases">
        <title>Usitatibacter rugosus gen. nov., sp. nov. and Usitatibacter palustris sp. nov., novel members of Usitatibacteraceae fam. nov. within the order Nitrosomonadales isolated from soil.</title>
        <authorList>
            <person name="Huber K.J."/>
            <person name="Neumann-Schaal M."/>
            <person name="Geppert A."/>
            <person name="Luckner M."/>
            <person name="Wanner G."/>
            <person name="Overmann J."/>
        </authorList>
    </citation>
    <scope>NUCLEOTIDE SEQUENCE [LARGE SCALE GENOMIC DNA]</scope>
    <source>
        <strain evidence="1 2">Swamp67</strain>
    </source>
</reference>
<dbReference type="InterPro" id="IPR021945">
    <property type="entry name" value="DUF3562"/>
</dbReference>
<name>A0A6M4H6B8_9PROT</name>
<evidence type="ECO:0008006" key="3">
    <source>
        <dbReference type="Google" id="ProtNLM"/>
    </source>
</evidence>
<protein>
    <recommendedName>
        <fullName evidence="3">DUF3562 domain-containing protein</fullName>
    </recommendedName>
</protein>
<dbReference type="EMBL" id="CP053073">
    <property type="protein sequence ID" value="QJR14203.1"/>
    <property type="molecule type" value="Genomic_DNA"/>
</dbReference>
<organism evidence="1 2">
    <name type="scientific">Usitatibacter palustris</name>
    <dbReference type="NCBI Taxonomy" id="2732487"/>
    <lineage>
        <taxon>Bacteria</taxon>
        <taxon>Pseudomonadati</taxon>
        <taxon>Pseudomonadota</taxon>
        <taxon>Betaproteobacteria</taxon>
        <taxon>Nitrosomonadales</taxon>
        <taxon>Usitatibacteraceae</taxon>
        <taxon>Usitatibacter</taxon>
    </lineage>
</organism>
<dbReference type="Pfam" id="PF12085">
    <property type="entry name" value="DUF3562"/>
    <property type="match status" value="1"/>
</dbReference>
<gene>
    <name evidence="1" type="ORF">DSM104440_00996</name>
</gene>
<dbReference type="NCBIfam" id="NF046112">
    <property type="entry name" value="MSMEG_6209_Nter"/>
    <property type="match status" value="1"/>
</dbReference>
<dbReference type="Proteomes" id="UP000503096">
    <property type="component" value="Chromosome"/>
</dbReference>
<dbReference type="RefSeq" id="WP_171160986.1">
    <property type="nucleotide sequence ID" value="NZ_CP053073.1"/>
</dbReference>
<sequence length="66" mass="7581">MRTHAQLIESQTQRLIAEIAARSHHPLEEVREIYEAEFTRLDGQARVKSFLPIFAARSARKILAAH</sequence>
<evidence type="ECO:0000313" key="2">
    <source>
        <dbReference type="Proteomes" id="UP000503096"/>
    </source>
</evidence>